<evidence type="ECO:0000256" key="6">
    <source>
        <dbReference type="ARBA" id="ARBA00022989"/>
    </source>
</evidence>
<dbReference type="InterPro" id="IPR000515">
    <property type="entry name" value="MetI-like"/>
</dbReference>
<dbReference type="GO" id="GO:0005315">
    <property type="term" value="F:phosphate transmembrane transporter activity"/>
    <property type="evidence" value="ECO:0007669"/>
    <property type="project" value="InterPro"/>
</dbReference>
<dbReference type="InterPro" id="IPR035906">
    <property type="entry name" value="MetI-like_sf"/>
</dbReference>
<dbReference type="NCBIfam" id="TIGR00974">
    <property type="entry name" value="3a0107s02c"/>
    <property type="match status" value="1"/>
</dbReference>
<dbReference type="Pfam" id="PF00528">
    <property type="entry name" value="BPD_transp_1"/>
    <property type="match status" value="1"/>
</dbReference>
<evidence type="ECO:0000256" key="2">
    <source>
        <dbReference type="ARBA" id="ARBA00007069"/>
    </source>
</evidence>
<feature type="transmembrane region" description="Helical" evidence="8">
    <location>
        <begin position="181"/>
        <end position="202"/>
    </location>
</feature>
<evidence type="ECO:0000256" key="1">
    <source>
        <dbReference type="ARBA" id="ARBA00004651"/>
    </source>
</evidence>
<dbReference type="CDD" id="cd06261">
    <property type="entry name" value="TM_PBP2"/>
    <property type="match status" value="1"/>
</dbReference>
<evidence type="ECO:0000256" key="5">
    <source>
        <dbReference type="ARBA" id="ARBA00022692"/>
    </source>
</evidence>
<feature type="transmembrane region" description="Helical" evidence="8">
    <location>
        <begin position="261"/>
        <end position="280"/>
    </location>
</feature>
<dbReference type="SUPFAM" id="SSF161098">
    <property type="entry name" value="MetI-like"/>
    <property type="match status" value="1"/>
</dbReference>
<evidence type="ECO:0000256" key="3">
    <source>
        <dbReference type="ARBA" id="ARBA00022448"/>
    </source>
</evidence>
<feature type="transmembrane region" description="Helical" evidence="8">
    <location>
        <begin position="129"/>
        <end position="149"/>
    </location>
</feature>
<feature type="transmembrane region" description="Helical" evidence="8">
    <location>
        <begin position="99"/>
        <end position="123"/>
    </location>
</feature>
<keyword evidence="5 8" id="KW-0812">Transmembrane</keyword>
<gene>
    <name evidence="10" type="primary">pstA</name>
    <name evidence="10" type="ORF">E4665_05685</name>
</gene>
<proteinExistence type="inferred from homology"/>
<keyword evidence="11" id="KW-1185">Reference proteome</keyword>
<dbReference type="EMBL" id="SRJD01000004">
    <property type="protein sequence ID" value="TGA99271.1"/>
    <property type="molecule type" value="Genomic_DNA"/>
</dbReference>
<sequence length="295" mass="31400">MSSKVTNRIALSLIVLCAIIMAGILAALLGYILVNGVTSISWHFLTSESDPFLAGGGIKDQLWNSFYVLIITMILTVPIGTSGGIYLAEYAKPGKLTSFIRSCVEVLASLPSIVVGMFGMLIFVNYFQFRFSVLSGALALTVFNLPVIVRVTEDGFHSLSSHQKEGGLALGLTHWHTIKTILLPAAFPSILTGIILSAGRVFGESAALLFTAGMSTPNLNFTNWNPASPTSPLNMFRSAETLSVHIWAVNTSGIIPDIQTVANGSAAVLVICVLLFNLLARGLGKVINNKLSGKS</sequence>
<keyword evidence="7 8" id="KW-0472">Membrane</keyword>
<dbReference type="GO" id="GO:0035435">
    <property type="term" value="P:phosphate ion transmembrane transport"/>
    <property type="evidence" value="ECO:0007669"/>
    <property type="project" value="InterPro"/>
</dbReference>
<evidence type="ECO:0000256" key="4">
    <source>
        <dbReference type="ARBA" id="ARBA00022475"/>
    </source>
</evidence>
<feature type="domain" description="ABC transmembrane type-1" evidence="9">
    <location>
        <begin position="62"/>
        <end position="280"/>
    </location>
</feature>
<dbReference type="GO" id="GO:0005886">
    <property type="term" value="C:plasma membrane"/>
    <property type="evidence" value="ECO:0007669"/>
    <property type="project" value="UniProtKB-SubCell"/>
</dbReference>
<dbReference type="PANTHER" id="PTHR43470:SF4">
    <property type="entry name" value="ABC TRANSPORTER PERMEASE PROTEIN YQGI-RELATED"/>
    <property type="match status" value="1"/>
</dbReference>
<comment type="similarity">
    <text evidence="2 8">Belongs to the binding-protein-dependent transport system permease family. CysTW subfamily.</text>
</comment>
<comment type="subcellular location">
    <subcellularLocation>
        <location evidence="1 8">Cell membrane</location>
        <topology evidence="1 8">Multi-pass membrane protein</topology>
    </subcellularLocation>
</comment>
<organism evidence="10 11">
    <name type="scientific">Sporolactobacillus shoreae</name>
    <dbReference type="NCBI Taxonomy" id="1465501"/>
    <lineage>
        <taxon>Bacteria</taxon>
        <taxon>Bacillati</taxon>
        <taxon>Bacillota</taxon>
        <taxon>Bacilli</taxon>
        <taxon>Bacillales</taxon>
        <taxon>Sporolactobacillaceae</taxon>
        <taxon>Sporolactobacillus</taxon>
    </lineage>
</organism>
<dbReference type="InterPro" id="IPR005672">
    <property type="entry name" value="Phosphate_PstA"/>
</dbReference>
<comment type="caution">
    <text evidence="10">The sequence shown here is derived from an EMBL/GenBank/DDBJ whole genome shotgun (WGS) entry which is preliminary data.</text>
</comment>
<dbReference type="OrthoDB" id="9807065at2"/>
<evidence type="ECO:0000313" key="11">
    <source>
        <dbReference type="Proteomes" id="UP000298347"/>
    </source>
</evidence>
<dbReference type="PANTHER" id="PTHR43470">
    <property type="entry name" value="PHOSPHATE TRANSPORT SYSTEM PERMEASE PROTEIN PSTA-RELATED"/>
    <property type="match status" value="1"/>
</dbReference>
<evidence type="ECO:0000256" key="8">
    <source>
        <dbReference type="RuleBase" id="RU363043"/>
    </source>
</evidence>
<evidence type="ECO:0000259" key="9">
    <source>
        <dbReference type="PROSITE" id="PS50928"/>
    </source>
</evidence>
<feature type="transmembrane region" description="Helical" evidence="8">
    <location>
        <begin position="9"/>
        <end position="34"/>
    </location>
</feature>
<name>A0A4Z0GRS7_9BACL</name>
<dbReference type="RefSeq" id="WP_135347826.1">
    <property type="nucleotide sequence ID" value="NZ_SRJD01000004.1"/>
</dbReference>
<keyword evidence="6 8" id="KW-1133">Transmembrane helix</keyword>
<keyword evidence="4 8" id="KW-1003">Cell membrane</keyword>
<dbReference type="AlphaFoldDB" id="A0A4Z0GRS7"/>
<evidence type="ECO:0000256" key="7">
    <source>
        <dbReference type="ARBA" id="ARBA00023136"/>
    </source>
</evidence>
<dbReference type="Gene3D" id="1.10.3720.10">
    <property type="entry name" value="MetI-like"/>
    <property type="match status" value="1"/>
</dbReference>
<accession>A0A4Z0GRS7</accession>
<dbReference type="Proteomes" id="UP000298347">
    <property type="component" value="Unassembled WGS sequence"/>
</dbReference>
<keyword evidence="3" id="KW-0813">Transport</keyword>
<reference evidence="10 11" key="1">
    <citation type="journal article" date="2015" name="Int. J. Syst. Evol. Microbiol.">
        <title>Sporolactobacillus shoreae sp. nov. and Sporolactobacillus spathodeae sp. nov., two spore-forming lactic acid bacteria isolated from tree barks in Thailand.</title>
        <authorList>
            <person name="Thamacharoensuk T."/>
            <person name="Kitahara M."/>
            <person name="Ohkuma M."/>
            <person name="Thongchul N."/>
            <person name="Tanasupawat S."/>
        </authorList>
    </citation>
    <scope>NUCLEOTIDE SEQUENCE [LARGE SCALE GENOMIC DNA]</scope>
    <source>
        <strain evidence="10 11">BK92</strain>
    </source>
</reference>
<evidence type="ECO:0000313" key="10">
    <source>
        <dbReference type="EMBL" id="TGA99271.1"/>
    </source>
</evidence>
<feature type="transmembrane region" description="Helical" evidence="8">
    <location>
        <begin position="66"/>
        <end position="87"/>
    </location>
</feature>
<protein>
    <recommendedName>
        <fullName evidence="8">Phosphate transport system permease protein PstA</fullName>
    </recommendedName>
</protein>
<dbReference type="PROSITE" id="PS50928">
    <property type="entry name" value="ABC_TM1"/>
    <property type="match status" value="1"/>
</dbReference>